<name>A0A368L5X9_9BURK</name>
<dbReference type="EMBL" id="QPGB01000002">
    <property type="protein sequence ID" value="RCS58550.1"/>
    <property type="molecule type" value="Genomic_DNA"/>
</dbReference>
<feature type="signal peptide" evidence="11">
    <location>
        <begin position="1"/>
        <end position="20"/>
    </location>
</feature>
<keyword evidence="8" id="KW-0626">Porin</keyword>
<dbReference type="GO" id="GO:0046930">
    <property type="term" value="C:pore complex"/>
    <property type="evidence" value="ECO:0007669"/>
    <property type="project" value="UniProtKB-KW"/>
</dbReference>
<proteinExistence type="predicted"/>
<dbReference type="PANTHER" id="PTHR34501:SF9">
    <property type="entry name" value="MAJOR OUTER MEMBRANE PROTEIN P.IA"/>
    <property type="match status" value="1"/>
</dbReference>
<dbReference type="Pfam" id="PF13609">
    <property type="entry name" value="Porin_4"/>
    <property type="match status" value="1"/>
</dbReference>
<evidence type="ECO:0000256" key="8">
    <source>
        <dbReference type="ARBA" id="ARBA00023114"/>
    </source>
</evidence>
<organism evidence="13 14">
    <name type="scientific">Parvibium lacunae</name>
    <dbReference type="NCBI Taxonomy" id="1888893"/>
    <lineage>
        <taxon>Bacteria</taxon>
        <taxon>Pseudomonadati</taxon>
        <taxon>Pseudomonadota</taxon>
        <taxon>Betaproteobacteria</taxon>
        <taxon>Burkholderiales</taxon>
        <taxon>Alcaligenaceae</taxon>
        <taxon>Parvibium</taxon>
    </lineage>
</organism>
<keyword evidence="3" id="KW-0813">Transport</keyword>
<comment type="subcellular location">
    <subcellularLocation>
        <location evidence="1">Cell outer membrane</location>
        <topology evidence="1">Multi-pass membrane protein</topology>
    </subcellularLocation>
</comment>
<comment type="subunit">
    <text evidence="2">Homotrimer.</text>
</comment>
<dbReference type="OrthoDB" id="6975458at2"/>
<keyword evidence="4" id="KW-1134">Transmembrane beta strand</keyword>
<evidence type="ECO:0000256" key="5">
    <source>
        <dbReference type="ARBA" id="ARBA00022692"/>
    </source>
</evidence>
<keyword evidence="5" id="KW-0812">Transmembrane</keyword>
<dbReference type="GO" id="GO:0009279">
    <property type="term" value="C:cell outer membrane"/>
    <property type="evidence" value="ECO:0007669"/>
    <property type="project" value="UniProtKB-SubCell"/>
</dbReference>
<dbReference type="RefSeq" id="WP_114402634.1">
    <property type="nucleotide sequence ID" value="NZ_QPGB01000002.1"/>
</dbReference>
<dbReference type="InterPro" id="IPR050298">
    <property type="entry name" value="Gram-neg_bact_OMP"/>
</dbReference>
<dbReference type="Proteomes" id="UP000252357">
    <property type="component" value="Unassembled WGS sequence"/>
</dbReference>
<keyword evidence="6 11" id="KW-0732">Signal</keyword>
<protein>
    <submittedName>
        <fullName evidence="13">Porin</fullName>
    </submittedName>
</protein>
<keyword evidence="14" id="KW-1185">Reference proteome</keyword>
<evidence type="ECO:0000259" key="12">
    <source>
        <dbReference type="Pfam" id="PF13609"/>
    </source>
</evidence>
<accession>A0A368L5X9</accession>
<evidence type="ECO:0000256" key="6">
    <source>
        <dbReference type="ARBA" id="ARBA00022729"/>
    </source>
</evidence>
<keyword evidence="9" id="KW-0472">Membrane</keyword>
<evidence type="ECO:0000256" key="11">
    <source>
        <dbReference type="SAM" id="SignalP"/>
    </source>
</evidence>
<dbReference type="InterPro" id="IPR033900">
    <property type="entry name" value="Gram_neg_porin_domain"/>
</dbReference>
<dbReference type="CDD" id="cd00342">
    <property type="entry name" value="gram_neg_porins"/>
    <property type="match status" value="1"/>
</dbReference>
<dbReference type="SUPFAM" id="SSF56935">
    <property type="entry name" value="Porins"/>
    <property type="match status" value="1"/>
</dbReference>
<evidence type="ECO:0000256" key="7">
    <source>
        <dbReference type="ARBA" id="ARBA00023065"/>
    </source>
</evidence>
<dbReference type="PANTHER" id="PTHR34501">
    <property type="entry name" value="PROTEIN YDDL-RELATED"/>
    <property type="match status" value="1"/>
</dbReference>
<evidence type="ECO:0000313" key="14">
    <source>
        <dbReference type="Proteomes" id="UP000252357"/>
    </source>
</evidence>
<evidence type="ECO:0000313" key="13">
    <source>
        <dbReference type="EMBL" id="RCS58550.1"/>
    </source>
</evidence>
<evidence type="ECO:0000256" key="10">
    <source>
        <dbReference type="ARBA" id="ARBA00023237"/>
    </source>
</evidence>
<evidence type="ECO:0000256" key="2">
    <source>
        <dbReference type="ARBA" id="ARBA00011233"/>
    </source>
</evidence>
<comment type="caution">
    <text evidence="13">The sequence shown here is derived from an EMBL/GenBank/DDBJ whole genome shotgun (WGS) entry which is preliminary data.</text>
</comment>
<dbReference type="InterPro" id="IPR023614">
    <property type="entry name" value="Porin_dom_sf"/>
</dbReference>
<gene>
    <name evidence="13" type="ORF">DU000_07015</name>
</gene>
<evidence type="ECO:0000256" key="4">
    <source>
        <dbReference type="ARBA" id="ARBA00022452"/>
    </source>
</evidence>
<evidence type="ECO:0000256" key="1">
    <source>
        <dbReference type="ARBA" id="ARBA00004571"/>
    </source>
</evidence>
<dbReference type="GO" id="GO:0015288">
    <property type="term" value="F:porin activity"/>
    <property type="evidence" value="ECO:0007669"/>
    <property type="project" value="UniProtKB-KW"/>
</dbReference>
<dbReference type="Gene3D" id="2.40.160.10">
    <property type="entry name" value="Porin"/>
    <property type="match status" value="1"/>
</dbReference>
<reference evidence="13 14" key="1">
    <citation type="journal article" date="2018" name="Int. J. Syst. Evol. Microbiol.">
        <title>Parvibium lacunae gen. nov., sp. nov., a new member of the family Alcaligenaceae isolated from a freshwater pond.</title>
        <authorList>
            <person name="Chen W.M."/>
            <person name="Xie P.B."/>
            <person name="Hsu M.Y."/>
            <person name="Sheu S.Y."/>
        </authorList>
    </citation>
    <scope>NUCLEOTIDE SEQUENCE [LARGE SCALE GENOMIC DNA]</scope>
    <source>
        <strain evidence="13 14">KMB9</strain>
    </source>
</reference>
<keyword evidence="7" id="KW-0406">Ion transport</keyword>
<evidence type="ECO:0000256" key="9">
    <source>
        <dbReference type="ARBA" id="ARBA00023136"/>
    </source>
</evidence>
<evidence type="ECO:0000256" key="3">
    <source>
        <dbReference type="ARBA" id="ARBA00022448"/>
    </source>
</evidence>
<keyword evidence="10" id="KW-0998">Cell outer membrane</keyword>
<feature type="domain" description="Porin" evidence="12">
    <location>
        <begin position="9"/>
        <end position="382"/>
    </location>
</feature>
<dbReference type="GO" id="GO:0006811">
    <property type="term" value="P:monoatomic ion transport"/>
    <property type="evidence" value="ECO:0007669"/>
    <property type="project" value="UniProtKB-KW"/>
</dbReference>
<dbReference type="AlphaFoldDB" id="A0A368L5X9"/>
<sequence>MKKTALVLALGAAFAGAAMAQSNVTLYGRVNTSIERDAQDGSHRNGLAYRNNNSRLGVRGVEDLGGGTRALFGIETQFDSDSGVNGLGGQLRSSYVGLQSGVGTVVIGRLDPSVPNRAGSPLYSQWGRAWNDVNHDTGTTFMTTFATTSRASNAIGYASPVWGGFDITARYALLGPENTTTTLNPNFATPPVSANNSLESDIRALQIAGTYAKGPLVAGLGLEFRSYNDGNANNGTVPAAGSNGNNDIYGIAANRNQFKNRIQGVFGYDAKVVKVGAILARNSYDNAFGNGSASAPTINNSRKKQTEFGVSVAVPLGKHALVANYGQQQVQNGTTIDNDAGGPAVAYNTGLGQRRVWQLGYHYNLSARSRVYAFYQSLDNNTAANDKVTLTTGQVTAMDSTRINTFGIGMRHNF</sequence>
<feature type="chain" id="PRO_5016801546" evidence="11">
    <location>
        <begin position="21"/>
        <end position="414"/>
    </location>
</feature>